<sequence>MIFAARARADHEAMTYYAAALAGAMGLFIIFHFLKSLRRFLPAGLVAAFAAPSRLVKRQTVRPAPGMPSVGHTLVSVGYLALNVIFLFVHSDYSAIPMVAVVAARSGWLAVANICFTVFLSLRNTPLAILADRSYERLRFLHGIAGIMIVINVVIHGACYTDFFAQQNNIARIRETDEIYGIIAGFMLLGMIISATVVRRFSYELFYILHATCFVLALVFTSLHHPDLFEKVLIAVGVAGGMWVLDHAVRFGRLSLHGVNNTATVYPLANNGTRVILKKGPSSAHPGQHAYLWIPRIRLAETHPFTIAANEPLEFVVSAHDGFTRDLHAYALKNPGGVLSASIQGPYGIMPDATQYDRVVLIAGGSGASFVVGVALGLLKAMKPSSEQKISLVWVARNSEYIDWFAGHLSKLVAVLNFSVSVYVTGTSRPSSSQATSSQRDGETPPASADGGHMASGLAESDVEAIRYKERYGEGSLGFPIMYERPQMSAIINHAVDDASSKERVLVMGCGPDKMVKEMRASTAARMSVKGPALDFYCEQFSW</sequence>
<dbReference type="InterPro" id="IPR013112">
    <property type="entry name" value="FAD-bd_8"/>
</dbReference>
<evidence type="ECO:0000256" key="5">
    <source>
        <dbReference type="ARBA" id="ARBA00022989"/>
    </source>
</evidence>
<dbReference type="Pfam" id="PF08030">
    <property type="entry name" value="NAD_binding_6"/>
    <property type="match status" value="1"/>
</dbReference>
<dbReference type="PANTHER" id="PTHR32361">
    <property type="entry name" value="FERRIC/CUPRIC REDUCTASE TRANSMEMBRANE COMPONENT"/>
    <property type="match status" value="1"/>
</dbReference>
<comment type="caution">
    <text evidence="14">The sequence shown here is derived from an EMBL/GenBank/DDBJ whole genome shotgun (WGS) entry which is preliminary data.</text>
</comment>
<dbReference type="SUPFAM" id="SSF52343">
    <property type="entry name" value="Ferredoxin reductase-like, C-terminal NADP-linked domain"/>
    <property type="match status" value="1"/>
</dbReference>
<keyword evidence="7" id="KW-0406">Ion transport</keyword>
<dbReference type="Pfam" id="PF08022">
    <property type="entry name" value="FAD_binding_8"/>
    <property type="match status" value="1"/>
</dbReference>
<dbReference type="InterPro" id="IPR051410">
    <property type="entry name" value="Ferric/Cupric_Reductase"/>
</dbReference>
<dbReference type="GO" id="GO:0015677">
    <property type="term" value="P:copper ion import"/>
    <property type="evidence" value="ECO:0007669"/>
    <property type="project" value="TreeGrafter"/>
</dbReference>
<comment type="subcellular location">
    <subcellularLocation>
        <location evidence="1">Membrane</location>
        <topology evidence="1">Multi-pass membrane protein</topology>
    </subcellularLocation>
</comment>
<dbReference type="OrthoDB" id="10006946at2759"/>
<reference evidence="14" key="1">
    <citation type="journal article" date="2021" name="Nat. Commun.">
        <title>Genetic determinants of endophytism in the Arabidopsis root mycobiome.</title>
        <authorList>
            <person name="Mesny F."/>
            <person name="Miyauchi S."/>
            <person name="Thiergart T."/>
            <person name="Pickel B."/>
            <person name="Atanasova L."/>
            <person name="Karlsson M."/>
            <person name="Huettel B."/>
            <person name="Barry K.W."/>
            <person name="Haridas S."/>
            <person name="Chen C."/>
            <person name="Bauer D."/>
            <person name="Andreopoulos W."/>
            <person name="Pangilinan J."/>
            <person name="LaButti K."/>
            <person name="Riley R."/>
            <person name="Lipzen A."/>
            <person name="Clum A."/>
            <person name="Drula E."/>
            <person name="Henrissat B."/>
            <person name="Kohler A."/>
            <person name="Grigoriev I.V."/>
            <person name="Martin F.M."/>
            <person name="Hacquard S."/>
        </authorList>
    </citation>
    <scope>NUCLEOTIDE SEQUENCE</scope>
    <source>
        <strain evidence="14">MPI-SDFR-AT-0117</strain>
    </source>
</reference>
<evidence type="ECO:0000256" key="9">
    <source>
        <dbReference type="SAM" id="MobiDB-lite"/>
    </source>
</evidence>
<organism evidence="14 15">
    <name type="scientific">Plectosphaerella plurivora</name>
    <dbReference type="NCBI Taxonomy" id="936078"/>
    <lineage>
        <taxon>Eukaryota</taxon>
        <taxon>Fungi</taxon>
        <taxon>Dikarya</taxon>
        <taxon>Ascomycota</taxon>
        <taxon>Pezizomycotina</taxon>
        <taxon>Sordariomycetes</taxon>
        <taxon>Hypocreomycetidae</taxon>
        <taxon>Glomerellales</taxon>
        <taxon>Plectosphaerellaceae</taxon>
        <taxon>Plectosphaerella</taxon>
    </lineage>
</organism>
<evidence type="ECO:0000256" key="4">
    <source>
        <dbReference type="ARBA" id="ARBA00022982"/>
    </source>
</evidence>
<keyword evidence="15" id="KW-1185">Reference proteome</keyword>
<dbReference type="InterPro" id="IPR039261">
    <property type="entry name" value="FNR_nucleotide-bd"/>
</dbReference>
<feature type="region of interest" description="Disordered" evidence="9">
    <location>
        <begin position="427"/>
        <end position="455"/>
    </location>
</feature>
<keyword evidence="3 10" id="KW-0812">Transmembrane</keyword>
<evidence type="ECO:0000256" key="6">
    <source>
        <dbReference type="ARBA" id="ARBA00023002"/>
    </source>
</evidence>
<keyword evidence="6" id="KW-0560">Oxidoreductase</keyword>
<protein>
    <submittedName>
        <fullName evidence="14">Ferric reductase like transmembrane component</fullName>
    </submittedName>
</protein>
<feature type="transmembrane region" description="Helical" evidence="10">
    <location>
        <begin position="228"/>
        <end position="245"/>
    </location>
</feature>
<dbReference type="Gene3D" id="3.40.50.80">
    <property type="entry name" value="Nucleotide-binding domain of ferredoxin-NADP reductase (FNR) module"/>
    <property type="match status" value="1"/>
</dbReference>
<evidence type="ECO:0000313" key="14">
    <source>
        <dbReference type="EMBL" id="KAH6662923.1"/>
    </source>
</evidence>
<dbReference type="Proteomes" id="UP000770015">
    <property type="component" value="Unassembled WGS sequence"/>
</dbReference>
<dbReference type="SFLD" id="SFLDG01168">
    <property type="entry name" value="Ferric_reductase_subgroup_(FRE"/>
    <property type="match status" value="1"/>
</dbReference>
<feature type="compositionally biased region" description="Low complexity" evidence="9">
    <location>
        <begin position="427"/>
        <end position="439"/>
    </location>
</feature>
<feature type="transmembrane region" description="Helical" evidence="10">
    <location>
        <begin position="40"/>
        <end position="57"/>
    </location>
</feature>
<feature type="transmembrane region" description="Helical" evidence="10">
    <location>
        <begin position="16"/>
        <end position="34"/>
    </location>
</feature>
<keyword evidence="5 10" id="KW-1133">Transmembrane helix</keyword>
<keyword evidence="8 10" id="KW-0472">Membrane</keyword>
<feature type="domain" description="Ferric oxidoreductase" evidence="11">
    <location>
        <begin position="106"/>
        <end position="220"/>
    </location>
</feature>
<evidence type="ECO:0000256" key="2">
    <source>
        <dbReference type="ARBA" id="ARBA00022448"/>
    </source>
</evidence>
<evidence type="ECO:0000256" key="1">
    <source>
        <dbReference type="ARBA" id="ARBA00004141"/>
    </source>
</evidence>
<evidence type="ECO:0000256" key="8">
    <source>
        <dbReference type="ARBA" id="ARBA00023136"/>
    </source>
</evidence>
<keyword evidence="2" id="KW-0813">Transport</keyword>
<dbReference type="GO" id="GO:0005886">
    <property type="term" value="C:plasma membrane"/>
    <property type="evidence" value="ECO:0007669"/>
    <property type="project" value="TreeGrafter"/>
</dbReference>
<keyword evidence="4" id="KW-0249">Electron transport</keyword>
<feature type="domain" description="FAD-binding 8" evidence="12">
    <location>
        <begin position="263"/>
        <end position="348"/>
    </location>
</feature>
<evidence type="ECO:0000313" key="15">
    <source>
        <dbReference type="Proteomes" id="UP000770015"/>
    </source>
</evidence>
<dbReference type="CDD" id="cd06186">
    <property type="entry name" value="NOX_Duox_like_FAD_NADP"/>
    <property type="match status" value="1"/>
</dbReference>
<feature type="transmembrane region" description="Helical" evidence="10">
    <location>
        <begin position="69"/>
        <end position="89"/>
    </location>
</feature>
<gene>
    <name evidence="14" type="ORF">F5X68DRAFT_237581</name>
</gene>
<dbReference type="Pfam" id="PF01794">
    <property type="entry name" value="Ferric_reduct"/>
    <property type="match status" value="1"/>
</dbReference>
<feature type="transmembrane region" description="Helical" evidence="10">
    <location>
        <begin position="95"/>
        <end position="120"/>
    </location>
</feature>
<dbReference type="GO" id="GO:0006826">
    <property type="term" value="P:iron ion transport"/>
    <property type="evidence" value="ECO:0007669"/>
    <property type="project" value="TreeGrafter"/>
</dbReference>
<dbReference type="PANTHER" id="PTHR32361:SF9">
    <property type="entry name" value="FERRIC REDUCTASE TRANSMEMBRANE COMPONENT 3-RELATED"/>
    <property type="match status" value="1"/>
</dbReference>
<accession>A0A9P9A6I2</accession>
<dbReference type="EMBL" id="JAGSXJ010000044">
    <property type="protein sequence ID" value="KAH6662923.1"/>
    <property type="molecule type" value="Genomic_DNA"/>
</dbReference>
<dbReference type="AlphaFoldDB" id="A0A9P9A6I2"/>
<evidence type="ECO:0000259" key="13">
    <source>
        <dbReference type="Pfam" id="PF08030"/>
    </source>
</evidence>
<dbReference type="InterPro" id="IPR013121">
    <property type="entry name" value="Fe_red_NAD-bd_6"/>
</dbReference>
<name>A0A9P9A6I2_9PEZI</name>
<evidence type="ECO:0000256" key="10">
    <source>
        <dbReference type="SAM" id="Phobius"/>
    </source>
</evidence>
<feature type="transmembrane region" description="Helical" evidence="10">
    <location>
        <begin position="205"/>
        <end position="222"/>
    </location>
</feature>
<evidence type="ECO:0000259" key="12">
    <source>
        <dbReference type="Pfam" id="PF08022"/>
    </source>
</evidence>
<feature type="transmembrane region" description="Helical" evidence="10">
    <location>
        <begin position="140"/>
        <end position="159"/>
    </location>
</feature>
<dbReference type="InterPro" id="IPR013130">
    <property type="entry name" value="Fe3_Rdtase_TM_dom"/>
</dbReference>
<dbReference type="GO" id="GO:0000293">
    <property type="term" value="F:ferric-chelate reductase activity"/>
    <property type="evidence" value="ECO:0007669"/>
    <property type="project" value="UniProtKB-ARBA"/>
</dbReference>
<evidence type="ECO:0000256" key="7">
    <source>
        <dbReference type="ARBA" id="ARBA00023065"/>
    </source>
</evidence>
<feature type="domain" description="Ferric reductase NAD binding" evidence="13">
    <location>
        <begin position="356"/>
        <end position="523"/>
    </location>
</feature>
<feature type="transmembrane region" description="Helical" evidence="10">
    <location>
        <begin position="359"/>
        <end position="379"/>
    </location>
</feature>
<proteinExistence type="predicted"/>
<dbReference type="GO" id="GO:0006879">
    <property type="term" value="P:intracellular iron ion homeostasis"/>
    <property type="evidence" value="ECO:0007669"/>
    <property type="project" value="TreeGrafter"/>
</dbReference>
<evidence type="ECO:0000256" key="3">
    <source>
        <dbReference type="ARBA" id="ARBA00022692"/>
    </source>
</evidence>
<evidence type="ECO:0000259" key="11">
    <source>
        <dbReference type="Pfam" id="PF01794"/>
    </source>
</evidence>
<dbReference type="SFLD" id="SFLDS00052">
    <property type="entry name" value="Ferric_Reductase_Domain"/>
    <property type="match status" value="1"/>
</dbReference>
<feature type="transmembrane region" description="Helical" evidence="10">
    <location>
        <begin position="179"/>
        <end position="198"/>
    </location>
</feature>